<protein>
    <recommendedName>
        <fullName evidence="3">Type VI secretion system tip protein VgrG</fullName>
    </recommendedName>
</protein>
<proteinExistence type="predicted"/>
<evidence type="ECO:0008006" key="3">
    <source>
        <dbReference type="Google" id="ProtNLM"/>
    </source>
</evidence>
<organism evidence="1 2">
    <name type="scientific">Massilia eurypsychrophila</name>
    <dbReference type="NCBI Taxonomy" id="1485217"/>
    <lineage>
        <taxon>Bacteria</taxon>
        <taxon>Pseudomonadati</taxon>
        <taxon>Pseudomonadota</taxon>
        <taxon>Betaproteobacteria</taxon>
        <taxon>Burkholderiales</taxon>
        <taxon>Oxalobacteraceae</taxon>
        <taxon>Telluria group</taxon>
        <taxon>Massilia</taxon>
    </lineage>
</organism>
<dbReference type="OrthoDB" id="1907165at2"/>
<comment type="caution">
    <text evidence="1">The sequence shown here is derived from an EMBL/GenBank/DDBJ whole genome shotgun (WGS) entry which is preliminary data.</text>
</comment>
<dbReference type="Pfam" id="PF05954">
    <property type="entry name" value="Phage_GPD"/>
    <property type="match status" value="1"/>
</dbReference>
<dbReference type="Proteomes" id="UP000230390">
    <property type="component" value="Unassembled WGS sequence"/>
</dbReference>
<dbReference type="SUPFAM" id="SSF69279">
    <property type="entry name" value="Phage tail proteins"/>
    <property type="match status" value="1"/>
</dbReference>
<dbReference type="RefSeq" id="WP_099786568.1">
    <property type="nucleotide sequence ID" value="NZ_JBHLYV010000100.1"/>
</dbReference>
<keyword evidence="2" id="KW-1185">Reference proteome</keyword>
<evidence type="ECO:0000313" key="1">
    <source>
        <dbReference type="EMBL" id="PIL46765.1"/>
    </source>
</evidence>
<dbReference type="Gene3D" id="3.55.50.10">
    <property type="entry name" value="Baseplate protein-like domains"/>
    <property type="match status" value="1"/>
</dbReference>
<evidence type="ECO:0000313" key="2">
    <source>
        <dbReference type="Proteomes" id="UP000230390"/>
    </source>
</evidence>
<dbReference type="EMBL" id="PDOC01000001">
    <property type="protein sequence ID" value="PIL46765.1"/>
    <property type="molecule type" value="Genomic_DNA"/>
</dbReference>
<sequence length="301" mass="34302">MGHIVERLRDFIRARQNNRILRLSFPHGDGPQCEFVVEALEASEGLSRDFEFPVEILSSNPNIQLKDIQGKLLSIELVQQGGTLRYFSGYCFSFRLKKAENIAFYEAKLGPWLKFLSLRKDCYLFHNTNLRRQTESIFGDYGVYPVWDCKIYGDDKEMTEACQFNETDGNYLHRRWESAGIYYHYEHDDKGHKLVLADDSTRAPAIEGDPEVRFHAHVGGAQEEDAISEWSAVRFVQLQPASAAGDETVPSGRSAKHIKGTLFTHGQQGVGYEHQNSYAEPEVLASMLYSIVQIAKLARWS</sequence>
<accession>A0A2G8TL43</accession>
<dbReference type="Gene3D" id="2.30.110.50">
    <property type="match status" value="1"/>
</dbReference>
<gene>
    <name evidence="1" type="ORF">CR105_01010</name>
</gene>
<name>A0A2G8TL43_9BURK</name>
<dbReference type="AlphaFoldDB" id="A0A2G8TL43"/>
<reference evidence="1 2" key="1">
    <citation type="submission" date="2017-10" db="EMBL/GenBank/DDBJ databases">
        <title>Massilia psychrophilum sp. nov., a novel purple-pigmented bacterium isolated from Tianshan glacier, Xinjiang Municipality, China.</title>
        <authorList>
            <person name="Wang H."/>
        </authorList>
    </citation>
    <scope>NUCLEOTIDE SEQUENCE [LARGE SCALE GENOMIC DNA]</scope>
    <source>
        <strain evidence="1 2">JCM 30074</strain>
    </source>
</reference>
<dbReference type="InterPro" id="IPR006533">
    <property type="entry name" value="T6SS_Vgr_RhsGE"/>
</dbReference>
<dbReference type="NCBIfam" id="TIGR01646">
    <property type="entry name" value="vgr_GE"/>
    <property type="match status" value="1"/>
</dbReference>